<dbReference type="Pfam" id="PF00425">
    <property type="entry name" value="Chorismate_bind"/>
    <property type="match status" value="1"/>
</dbReference>
<dbReference type="PANTHER" id="PTHR11236:SF50">
    <property type="entry name" value="AMINODEOXYCHORISMATE SYNTHASE COMPONENT 1"/>
    <property type="match status" value="1"/>
</dbReference>
<sequence>MSQQESSISLSINPQWVRQLLDWADQHFNYYSYFNPNGIAYPGDAFTHVFYAGTQAVDLDHLDLLPAGKPKIGIISYDRKNSYEKLYSENDCRVRCPETLFFSPEITVSFSADVAMITTSDPEACAKAIASTQAVRPEARGDFTLFASHGKEEYTGVFDKIQQHILDGDIYEMNYCMDFHGSLPYSDPVGFYLQLCAHSPMPFSALFKANDLFLTCASPERFLKKQGSTLLSQPIKGSVRRGSNPQEDAMLRKTLLESEKEMAENLMIVDLMRNDLSRLAQTGTVGVDELFGIYTFRQITQMISTVSCQLLPGTGFREIISKTFPMGSMTGAPKIKCMELIERYESFKRGWFSGCLGYIDAAGDFDTCVIIRSLVMDRAKNKFYFGVGSAITADANASDEYQECQLKASTIIQTLNYFYQLKTDPVKWPH</sequence>
<dbReference type="InterPro" id="IPR019999">
    <property type="entry name" value="Anth_synth_I-like"/>
</dbReference>
<keyword evidence="3" id="KW-1185">Reference proteome</keyword>
<reference evidence="2 3" key="1">
    <citation type="submission" date="2020-03" db="EMBL/GenBank/DDBJ databases">
        <title>Cyclobacterium plantarum sp. nov., a marine bacterium isolated from a coastal-marine wetland.</title>
        <authorList>
            <person name="Sanchez-Porro C."/>
            <person name="Ventosa A."/>
            <person name="Amoozegar M."/>
        </authorList>
    </citation>
    <scope>NUCLEOTIDE SEQUENCE [LARGE SCALE GENOMIC DNA]</scope>
    <source>
        <strain evidence="2 3">GBPx2</strain>
    </source>
</reference>
<dbReference type="InterPro" id="IPR015890">
    <property type="entry name" value="Chorismate_C"/>
</dbReference>
<dbReference type="RefSeq" id="WP_166150688.1">
    <property type="nucleotide sequence ID" value="NZ_JAANYN010000012.1"/>
</dbReference>
<dbReference type="EMBL" id="JAANYN010000012">
    <property type="protein sequence ID" value="NHE59371.1"/>
    <property type="molecule type" value="Genomic_DNA"/>
</dbReference>
<dbReference type="Proteomes" id="UP000649799">
    <property type="component" value="Unassembled WGS sequence"/>
</dbReference>
<accession>A0ABX0HGX4</accession>
<evidence type="ECO:0000259" key="1">
    <source>
        <dbReference type="Pfam" id="PF00425"/>
    </source>
</evidence>
<dbReference type="Gene3D" id="3.60.120.10">
    <property type="entry name" value="Anthranilate synthase"/>
    <property type="match status" value="1"/>
</dbReference>
<name>A0ABX0HGX4_9BACT</name>
<evidence type="ECO:0000313" key="3">
    <source>
        <dbReference type="Proteomes" id="UP000649799"/>
    </source>
</evidence>
<comment type="caution">
    <text evidence="2">The sequence shown here is derived from an EMBL/GenBank/DDBJ whole genome shotgun (WGS) entry which is preliminary data.</text>
</comment>
<protein>
    <submittedName>
        <fullName evidence="2">Anthranilate synthase component I family protein</fullName>
    </submittedName>
</protein>
<gene>
    <name evidence="2" type="ORF">G9Q97_21375</name>
</gene>
<proteinExistence type="predicted"/>
<organism evidence="2 3">
    <name type="scientific">Cyclobacterium plantarum</name>
    <dbReference type="NCBI Taxonomy" id="2716263"/>
    <lineage>
        <taxon>Bacteria</taxon>
        <taxon>Pseudomonadati</taxon>
        <taxon>Bacteroidota</taxon>
        <taxon>Cytophagia</taxon>
        <taxon>Cytophagales</taxon>
        <taxon>Cyclobacteriaceae</taxon>
        <taxon>Cyclobacterium</taxon>
    </lineage>
</organism>
<evidence type="ECO:0000313" key="2">
    <source>
        <dbReference type="EMBL" id="NHE59371.1"/>
    </source>
</evidence>
<dbReference type="PANTHER" id="PTHR11236">
    <property type="entry name" value="AMINOBENZOATE/ANTHRANILATE SYNTHASE"/>
    <property type="match status" value="1"/>
</dbReference>
<feature type="domain" description="Chorismate-utilising enzyme C-terminal" evidence="1">
    <location>
        <begin position="151"/>
        <end position="407"/>
    </location>
</feature>
<dbReference type="SUPFAM" id="SSF56322">
    <property type="entry name" value="ADC synthase"/>
    <property type="match status" value="1"/>
</dbReference>
<dbReference type="InterPro" id="IPR005801">
    <property type="entry name" value="ADC_synthase"/>
</dbReference>
<dbReference type="PRINTS" id="PR00095">
    <property type="entry name" value="ANTSNTHASEI"/>
</dbReference>